<dbReference type="InterPro" id="IPR013083">
    <property type="entry name" value="Znf_RING/FYVE/PHD"/>
</dbReference>
<dbReference type="InterPro" id="IPR011011">
    <property type="entry name" value="Znf_FYVE_PHD"/>
</dbReference>
<sequence>MEPTEVKKRGRGRPRKRRPEEDEIDEKVGFAIKKQALEMRWKPLVGRYLLKEFDGNGTFLGKIVSYDTGLYRVDYEDGDSEDLESGDLRQLILGDDDFDDVLNERKKKLDQLVLEKSLKNKKNLEKEVAKLKNEVDKVETSAITDLSGQAAVENDEEQGEGDADSSSDSCEYALEGGWEPEAKIPTVPPPQLPPSSGTVGVPEECVSLIFSVYGFLRSFNVCLFLSPFTLDDLVGAVNCNVQNTLLDAIHVALMHALRRHLETISSDGSDIASKCLRCVDWSLLDSLTWPVYLVRYFTVMGYAKGPEWKGFYDDLLNKEYYSLPVSRKLTILQILCDDVLDCAEIRAEIDMREESEVGIDPDAFVTNLPENGPRRVHPRYSKTSACKDREGMEIIAESHGTMSSCSSKNLGFKGSKLEGDGPGVDGDSNNDECRLCGMDGTLLCCDGCPSAYHSRCIGVVKMYIPEGPWYCPECTINKLGPTVVMGTSLRGAEIFGVDLYEQLFLGTCNHLLVIRSSIGAEPCLRYYSQKDIPKVLQVLSSSVQHKSLYLEISKAIAEYWKIPETAFFPFETMERNLIIPSINEDEKYSTLSVPFAFKEKHKVAHAGEAEDVISLNASNVDSVVVSCLDPSINTTIQAQPHGILSNGDAKNCHLLSMRLMEQIKVESTSSVNQTIDPSDVARHSFVDRSSMITSCTSANSDGNHIGHGNATSLPAISESKESNHEVFGGVDRNLMDNVVYVGTFFKPYSYINHYVHGYFAASAAANLAVLSSEGSRVSDTHKSANARKIISDMSLQIKAFSTAASRFFWPSLEKKLVEVPRERCGWCHSCKLPSNNRRGCMLNSAALTATKGTLKILNGLRPIMSGEGSLPSISTYILYMGEVLCGITGGPFMSTSFRKQWRKQIEDASTFSAIKGPLLELEENIRTIALFGDWAKAMDDWLVDSPVIQCSTSTIGTTQKRGPGGKRHRKQSGMSDIRDGGSDDKSFVWWRGGKLLKHVFLKASLPQPVVRRAARQGGSRKISGVYYADDSQLPIRSRQMVWRAAVEKSKNASQLALQVRYLDIHVRWNDLVRPDQSLQDGKGPETEASFFRNAIICDKKTDDSKVKYGVAFGNQKHLPSRIMKNIIEVEQSADGKEKYWFFETHVPLYLIKEYEEKVDKVFLPSANKSLNELSELQRRQLKASRRDIFLYLANKRDKLERCSCASCQQDVLLRNTVKCSDCQGYCHKDCTIGTRGYMNEEVEFMITCKQCYNAKAVSLENSNESPTTPLPFQGQDPHNIPTATKITRIKFRNQPLVSIRTQESSSEMKQTTPSLASKNRNRLCSWGVIWMKKNIDTGIDFRRENILLKGNSESLKPVCNLCKKPYNRDLMYIHCETCNSWFHAEAVGLDESKLSDVVGFKCCRCRRIKSPKCPYDNPEDEKPVSHKPGERVLKKGHIRVGNDSGTVVRSKMCEPTTPMFPMEEVLVQEDDSLLSVSRFEQVTDNNSRAELEWNAAGQGPQKLPVRRHTKPQLNSEDMFENNHLAESCVPVDRNNLMNPKEELPSCAEWDVSNCLEGEVMFDYEGMNYEDMEFEPQTYFSFTELLASDDSGQLDGFDASVNVLGNSENQSCTVSHDGFLEQSAMDISVDQQELVSAPQSTINTKQCKMCLHSEPVPDLSCEICNLVIHSHCSPWVESSSPEGTWSCGNCREWR</sequence>
<dbReference type="CDD" id="cd15532">
    <property type="entry name" value="PHD2_CHD_II"/>
    <property type="match status" value="1"/>
</dbReference>
<evidence type="ECO:0000259" key="10">
    <source>
        <dbReference type="PROSITE" id="PS50827"/>
    </source>
</evidence>
<dbReference type="Proteomes" id="UP000091857">
    <property type="component" value="Chromosome 4"/>
</dbReference>
<protein>
    <recommendedName>
        <fullName evidence="13">PHD-type domain-containing protein</fullName>
    </recommendedName>
</protein>
<feature type="domain" description="PHD-type" evidence="9">
    <location>
        <begin position="430"/>
        <end position="477"/>
    </location>
</feature>
<feature type="region of interest" description="Disordered" evidence="8">
    <location>
        <begin position="954"/>
        <end position="981"/>
    </location>
</feature>
<dbReference type="InterPro" id="IPR028942">
    <property type="entry name" value="WHIM1_dom"/>
</dbReference>
<evidence type="ECO:0000313" key="12">
    <source>
        <dbReference type="Proteomes" id="UP000091857"/>
    </source>
</evidence>
<evidence type="ECO:0000256" key="7">
    <source>
        <dbReference type="SAM" id="Coils"/>
    </source>
</evidence>
<keyword evidence="5" id="KW-0539">Nucleus</keyword>
<dbReference type="PANTHER" id="PTHR46508:SF1">
    <property type="entry name" value="PHD FINGER FAMILY PROTEIN"/>
    <property type="match status" value="1"/>
</dbReference>
<evidence type="ECO:0000256" key="6">
    <source>
        <dbReference type="PROSITE-ProRule" id="PRU00146"/>
    </source>
</evidence>
<dbReference type="Gramene" id="Manes.04G010300.1.v8.1">
    <property type="protein sequence ID" value="Manes.04G010300.1.v8.1.CDS"/>
    <property type="gene ID" value="Manes.04G010300.v8.1"/>
</dbReference>
<dbReference type="SMART" id="SM00249">
    <property type="entry name" value="PHD"/>
    <property type="match status" value="4"/>
</dbReference>
<comment type="caution">
    <text evidence="11">The sequence shown here is derived from an EMBL/GenBank/DDBJ whole genome shotgun (WGS) entry which is preliminary data.</text>
</comment>
<evidence type="ECO:0000256" key="1">
    <source>
        <dbReference type="ARBA" id="ARBA00004123"/>
    </source>
</evidence>
<dbReference type="InterPro" id="IPR019787">
    <property type="entry name" value="Znf_PHD-finger"/>
</dbReference>
<keyword evidence="7" id="KW-0175">Coiled coil</keyword>
<evidence type="ECO:0000256" key="3">
    <source>
        <dbReference type="ARBA" id="ARBA00022771"/>
    </source>
</evidence>
<comment type="subcellular location">
    <subcellularLocation>
        <location evidence="1">Nucleus</location>
    </subcellularLocation>
</comment>
<evidence type="ECO:0000256" key="5">
    <source>
        <dbReference type="ARBA" id="ARBA00023242"/>
    </source>
</evidence>
<dbReference type="PROSITE" id="PS50827">
    <property type="entry name" value="DDT"/>
    <property type="match status" value="1"/>
</dbReference>
<feature type="compositionally biased region" description="Basic residues" evidence="8">
    <location>
        <begin position="8"/>
        <end position="17"/>
    </location>
</feature>
<feature type="region of interest" description="Disordered" evidence="8">
    <location>
        <begin position="146"/>
        <end position="171"/>
    </location>
</feature>
<dbReference type="Gene3D" id="3.30.40.10">
    <property type="entry name" value="Zinc/RING finger domain, C3HC4 (zinc finger)"/>
    <property type="match status" value="2"/>
</dbReference>
<dbReference type="GO" id="GO:0008270">
    <property type="term" value="F:zinc ion binding"/>
    <property type="evidence" value="ECO:0007669"/>
    <property type="project" value="UniProtKB-KW"/>
</dbReference>
<organism evidence="11 12">
    <name type="scientific">Manihot esculenta</name>
    <name type="common">Cassava</name>
    <name type="synonym">Jatropha manihot</name>
    <dbReference type="NCBI Taxonomy" id="3983"/>
    <lineage>
        <taxon>Eukaryota</taxon>
        <taxon>Viridiplantae</taxon>
        <taxon>Streptophyta</taxon>
        <taxon>Embryophyta</taxon>
        <taxon>Tracheophyta</taxon>
        <taxon>Spermatophyta</taxon>
        <taxon>Magnoliopsida</taxon>
        <taxon>eudicotyledons</taxon>
        <taxon>Gunneridae</taxon>
        <taxon>Pentapetalae</taxon>
        <taxon>rosids</taxon>
        <taxon>fabids</taxon>
        <taxon>Malpighiales</taxon>
        <taxon>Euphorbiaceae</taxon>
        <taxon>Crotonoideae</taxon>
        <taxon>Manihoteae</taxon>
        <taxon>Manihot</taxon>
    </lineage>
</organism>
<evidence type="ECO:0000259" key="9">
    <source>
        <dbReference type="PROSITE" id="PS50016"/>
    </source>
</evidence>
<keyword evidence="12" id="KW-1185">Reference proteome</keyword>
<proteinExistence type="predicted"/>
<dbReference type="PROSITE" id="PS01359">
    <property type="entry name" value="ZF_PHD_1"/>
    <property type="match status" value="1"/>
</dbReference>
<feature type="region of interest" description="Disordered" evidence="8">
    <location>
        <begin position="1"/>
        <end position="22"/>
    </location>
</feature>
<dbReference type="OrthoDB" id="784962at2759"/>
<dbReference type="InterPro" id="IPR056618">
    <property type="entry name" value="Chromo_PTM"/>
</dbReference>
<dbReference type="PROSITE" id="PS50016">
    <property type="entry name" value="ZF_PHD_2"/>
    <property type="match status" value="1"/>
</dbReference>
<dbReference type="Pfam" id="PF02791">
    <property type="entry name" value="DDT"/>
    <property type="match status" value="1"/>
</dbReference>
<gene>
    <name evidence="11" type="ORF">MANES_04G010300v8</name>
</gene>
<feature type="domain" description="DDT" evidence="10">
    <location>
        <begin position="203"/>
        <end position="263"/>
    </location>
</feature>
<dbReference type="EMBL" id="CM004390">
    <property type="protein sequence ID" value="OAY51481.1"/>
    <property type="molecule type" value="Genomic_DNA"/>
</dbReference>
<accession>A0A2C9W0R4</accession>
<dbReference type="STRING" id="3983.A0A2C9W0R4"/>
<dbReference type="InterPro" id="IPR018501">
    <property type="entry name" value="DDT_dom"/>
</dbReference>
<dbReference type="InterPro" id="IPR047365">
    <property type="entry name" value="Tudor_AtPTM-like"/>
</dbReference>
<keyword evidence="3 6" id="KW-0863">Zinc-finger</keyword>
<keyword evidence="4" id="KW-0862">Zinc</keyword>
<evidence type="ECO:0000256" key="2">
    <source>
        <dbReference type="ARBA" id="ARBA00022723"/>
    </source>
</evidence>
<dbReference type="Pfam" id="PF15612">
    <property type="entry name" value="WHIM1"/>
    <property type="match status" value="1"/>
</dbReference>
<dbReference type="PANTHER" id="PTHR46508">
    <property type="entry name" value="PHD FINGER FAMILY PROTEIN"/>
    <property type="match status" value="1"/>
</dbReference>
<dbReference type="Pfam" id="PF24294">
    <property type="entry name" value="Chromo_PTM"/>
    <property type="match status" value="1"/>
</dbReference>
<evidence type="ECO:0000313" key="11">
    <source>
        <dbReference type="EMBL" id="OAY51481.1"/>
    </source>
</evidence>
<name>A0A2C9W0R4_MANES</name>
<evidence type="ECO:0008006" key="13">
    <source>
        <dbReference type="Google" id="ProtNLM"/>
    </source>
</evidence>
<reference evidence="12" key="1">
    <citation type="journal article" date="2016" name="Nat. Biotechnol.">
        <title>Sequencing wild and cultivated cassava and related species reveals extensive interspecific hybridization and genetic diversity.</title>
        <authorList>
            <person name="Bredeson J.V."/>
            <person name="Lyons J.B."/>
            <person name="Prochnik S.E."/>
            <person name="Wu G.A."/>
            <person name="Ha C.M."/>
            <person name="Edsinger-Gonzales E."/>
            <person name="Grimwood J."/>
            <person name="Schmutz J."/>
            <person name="Rabbi I.Y."/>
            <person name="Egesi C."/>
            <person name="Nauluvula P."/>
            <person name="Lebot V."/>
            <person name="Ndunguru J."/>
            <person name="Mkamilo G."/>
            <person name="Bart R.S."/>
            <person name="Setter T.L."/>
            <person name="Gleadow R.M."/>
            <person name="Kulakow P."/>
            <person name="Ferguson M.E."/>
            <person name="Rounsley S."/>
            <person name="Rokhsar D.S."/>
        </authorList>
    </citation>
    <scope>NUCLEOTIDE SEQUENCE [LARGE SCALE GENOMIC DNA]</scope>
    <source>
        <strain evidence="12">cv. AM560-2</strain>
    </source>
</reference>
<feature type="coiled-coil region" evidence="7">
    <location>
        <begin position="114"/>
        <end position="141"/>
    </location>
</feature>
<evidence type="ECO:0000256" key="4">
    <source>
        <dbReference type="ARBA" id="ARBA00022833"/>
    </source>
</evidence>
<dbReference type="Pfam" id="PF00628">
    <property type="entry name" value="PHD"/>
    <property type="match status" value="1"/>
</dbReference>
<dbReference type="GO" id="GO:0000785">
    <property type="term" value="C:chromatin"/>
    <property type="evidence" value="ECO:0007669"/>
    <property type="project" value="UniProtKB-ARBA"/>
</dbReference>
<feature type="compositionally biased region" description="Acidic residues" evidence="8">
    <location>
        <begin position="153"/>
        <end position="165"/>
    </location>
</feature>
<keyword evidence="2" id="KW-0479">Metal-binding</keyword>
<evidence type="ECO:0000256" key="8">
    <source>
        <dbReference type="SAM" id="MobiDB-lite"/>
    </source>
</evidence>
<dbReference type="SUPFAM" id="SSF57903">
    <property type="entry name" value="FYVE/PHD zinc finger"/>
    <property type="match status" value="3"/>
</dbReference>
<dbReference type="InterPro" id="IPR001965">
    <property type="entry name" value="Znf_PHD"/>
</dbReference>
<dbReference type="GO" id="GO:0005634">
    <property type="term" value="C:nucleus"/>
    <property type="evidence" value="ECO:0007669"/>
    <property type="project" value="UniProtKB-SubCell"/>
</dbReference>
<dbReference type="InterPro" id="IPR019786">
    <property type="entry name" value="Zinc_finger_PHD-type_CS"/>
</dbReference>
<dbReference type="Pfam" id="PF21743">
    <property type="entry name" value="PTM_DIR17_Tudor"/>
    <property type="match status" value="1"/>
</dbReference>
<dbReference type="CDD" id="cd20401">
    <property type="entry name" value="Tudor_AtPTM-like"/>
    <property type="match status" value="1"/>
</dbReference>
<dbReference type="SMART" id="SM00571">
    <property type="entry name" value="DDT"/>
    <property type="match status" value="1"/>
</dbReference>